<reference evidence="3" key="1">
    <citation type="submission" date="2020-02" db="EMBL/GenBank/DDBJ databases">
        <authorList>
            <person name="Meier V. D."/>
        </authorList>
    </citation>
    <scope>NUCLEOTIDE SEQUENCE</scope>
    <source>
        <strain evidence="3">AVDCRST_MAG67</strain>
    </source>
</reference>
<feature type="chain" id="PRO_5026836153" description="Bacterial repeat domain-containing protein" evidence="1">
    <location>
        <begin position="25"/>
        <end position="294"/>
    </location>
</feature>
<feature type="domain" description="Bacterial repeat" evidence="2">
    <location>
        <begin position="143"/>
        <end position="176"/>
    </location>
</feature>
<feature type="signal peptide" evidence="1">
    <location>
        <begin position="1"/>
        <end position="24"/>
    </location>
</feature>
<proteinExistence type="predicted"/>
<evidence type="ECO:0000259" key="2">
    <source>
        <dbReference type="Pfam" id="PF18998"/>
    </source>
</evidence>
<dbReference type="InterPro" id="IPR044060">
    <property type="entry name" value="Bacterial_rp_domain"/>
</dbReference>
<dbReference type="Pfam" id="PF18998">
    <property type="entry name" value="Flg_new_2"/>
    <property type="match status" value="1"/>
</dbReference>
<evidence type="ECO:0000256" key="1">
    <source>
        <dbReference type="SAM" id="SignalP"/>
    </source>
</evidence>
<gene>
    <name evidence="3" type="ORF">AVDCRST_MAG67-357</name>
</gene>
<accession>A0A6J4RJL6</accession>
<name>A0A6J4RJL6_9ACTN</name>
<sequence length="294" mass="30705">MFRNTLAVVATAGLFLLVIGSSSAAGQSATLSIKSTGPGAIAVEPAGDPRGCSTSNGYCRFSYPVGTRVHLTATAIGKGASLATWRGPCAAAGNAAVCAVDMNASKGALARFSPIRLIVRPRSGGRVDVGPGATACGFACWTFPYGSRVALTARPDEGRWFRSWEGLCKGYGQTCDAPMFEPSQTTAYFGCTAGDEECVDQDQGPLSKPMKIKVTIVGTGSVTIRSVNLNNKAFTKSCSAACRIEVPRSQMVVIEAKGRFRRWDGACRGASSRCAFSAIEDPSNTLPSVSASFR</sequence>
<organism evidence="3">
    <name type="scientific">uncultured Solirubrobacteraceae bacterium</name>
    <dbReference type="NCBI Taxonomy" id="1162706"/>
    <lineage>
        <taxon>Bacteria</taxon>
        <taxon>Bacillati</taxon>
        <taxon>Actinomycetota</taxon>
        <taxon>Thermoleophilia</taxon>
        <taxon>Solirubrobacterales</taxon>
        <taxon>Solirubrobacteraceae</taxon>
        <taxon>environmental samples</taxon>
    </lineage>
</organism>
<dbReference type="AlphaFoldDB" id="A0A6J4RJL6"/>
<keyword evidence="1" id="KW-0732">Signal</keyword>
<dbReference type="EMBL" id="CADCVQ010000018">
    <property type="protein sequence ID" value="CAA9475281.1"/>
    <property type="molecule type" value="Genomic_DNA"/>
</dbReference>
<evidence type="ECO:0000313" key="3">
    <source>
        <dbReference type="EMBL" id="CAA9475281.1"/>
    </source>
</evidence>
<protein>
    <recommendedName>
        <fullName evidence="2">Bacterial repeat domain-containing protein</fullName>
    </recommendedName>
</protein>